<dbReference type="InterPro" id="IPR006076">
    <property type="entry name" value="FAD-dep_OxRdtase"/>
</dbReference>
<sequence length="376" mass="40550">MDADTAVIGLGAMGSMAAWQLARAGASVIGFEQYGLAHDRGASGGESRLFRMAYHEGSAYVPLLRGARELWRELAELSGLPLLLPTGCLSIGLPDIPPMRNVRASVEEHGLDHEYLAPDELAARFPQHRAADGEIGILDVQGAVLRPELAVLAANQQARRHGARLLERTRVDSVRFEDDRVRIGAGGTEYAVRTVVLAAGPWSASLVPPLDGHLTVRPLVLTWFAPGDAGRYAPERFPAFIRDTDGVHLFGVPMVDGMSVKTGFADAWGDIAGPTAFTRDFDESRLWPVTEAVRRFLPGLHPDPIRYSVYLDAYTSDRTAMVGGLPGTDRAVLLAGFSGHGFKMAPVFGRIAADLALERGTGYDIGAFAPSRFIPR</sequence>
<dbReference type="GO" id="GO:0050660">
    <property type="term" value="F:flavin adenine dinucleotide binding"/>
    <property type="evidence" value="ECO:0007669"/>
    <property type="project" value="InterPro"/>
</dbReference>
<evidence type="ECO:0000256" key="2">
    <source>
        <dbReference type="ARBA" id="ARBA00022630"/>
    </source>
</evidence>
<dbReference type="EMBL" id="LAKD02000102">
    <property type="protein sequence ID" value="OPF72721.1"/>
    <property type="molecule type" value="Genomic_DNA"/>
</dbReference>
<comment type="caution">
    <text evidence="6">The sequence shown here is derived from an EMBL/GenBank/DDBJ whole genome shotgun (WGS) entry which is preliminary data.</text>
</comment>
<reference evidence="6" key="1">
    <citation type="submission" date="2016-12" db="EMBL/GenBank/DDBJ databases">
        <title>Genome sequence of Streptomyces antioxidans MUSC 164.</title>
        <authorList>
            <person name="Lee L.-H."/>
            <person name="Ser H.-L."/>
        </authorList>
    </citation>
    <scope>NUCLEOTIDE SEQUENCE [LARGE SCALE GENOMIC DNA]</scope>
    <source>
        <strain evidence="6">MUSC 164</strain>
    </source>
</reference>
<comment type="cofactor">
    <cofactor evidence="1">
        <name>FAD</name>
        <dbReference type="ChEBI" id="CHEBI:57692"/>
    </cofactor>
</comment>
<dbReference type="AlphaFoldDB" id="A0A1V4CX79"/>
<keyword evidence="3" id="KW-0274">FAD</keyword>
<protein>
    <submittedName>
        <fullName evidence="6">N-methyltryptophan oxidase</fullName>
    </submittedName>
</protein>
<dbReference type="InterPro" id="IPR036188">
    <property type="entry name" value="FAD/NAD-bd_sf"/>
</dbReference>
<dbReference type="GO" id="GO:0008115">
    <property type="term" value="F:sarcosine oxidase activity"/>
    <property type="evidence" value="ECO:0007669"/>
    <property type="project" value="TreeGrafter"/>
</dbReference>
<name>A0A1V4CX79_9ACTN</name>
<dbReference type="Proteomes" id="UP000033615">
    <property type="component" value="Unassembled WGS sequence"/>
</dbReference>
<keyword evidence="2" id="KW-0285">Flavoprotein</keyword>
<keyword evidence="4" id="KW-0560">Oxidoreductase</keyword>
<dbReference type="PANTHER" id="PTHR10961">
    <property type="entry name" value="PEROXISOMAL SARCOSINE OXIDASE"/>
    <property type="match status" value="1"/>
</dbReference>
<dbReference type="Gene3D" id="3.50.50.60">
    <property type="entry name" value="FAD/NAD(P)-binding domain"/>
    <property type="match status" value="1"/>
</dbReference>
<dbReference type="InterPro" id="IPR045170">
    <property type="entry name" value="MTOX"/>
</dbReference>
<evidence type="ECO:0000256" key="1">
    <source>
        <dbReference type="ARBA" id="ARBA00001974"/>
    </source>
</evidence>
<accession>A0A1V4CX79</accession>
<proteinExistence type="predicted"/>
<dbReference type="Pfam" id="PF01266">
    <property type="entry name" value="DAO"/>
    <property type="match status" value="1"/>
</dbReference>
<evidence type="ECO:0000259" key="5">
    <source>
        <dbReference type="Pfam" id="PF01266"/>
    </source>
</evidence>
<keyword evidence="7" id="KW-1185">Reference proteome</keyword>
<evidence type="ECO:0000313" key="6">
    <source>
        <dbReference type="EMBL" id="OPF72721.1"/>
    </source>
</evidence>
<evidence type="ECO:0000313" key="7">
    <source>
        <dbReference type="Proteomes" id="UP000033615"/>
    </source>
</evidence>
<dbReference type="PANTHER" id="PTHR10961:SF7">
    <property type="entry name" value="FAD DEPENDENT OXIDOREDUCTASE DOMAIN-CONTAINING PROTEIN"/>
    <property type="match status" value="1"/>
</dbReference>
<dbReference type="SUPFAM" id="SSF51905">
    <property type="entry name" value="FAD/NAD(P)-binding domain"/>
    <property type="match status" value="1"/>
</dbReference>
<dbReference type="NCBIfam" id="NF008425">
    <property type="entry name" value="PRK11259.1"/>
    <property type="match status" value="1"/>
</dbReference>
<dbReference type="Gene3D" id="3.30.9.10">
    <property type="entry name" value="D-Amino Acid Oxidase, subunit A, domain 2"/>
    <property type="match status" value="1"/>
</dbReference>
<organism evidence="6 7">
    <name type="scientific">Streptomyces antioxidans</name>
    <dbReference type="NCBI Taxonomy" id="1507734"/>
    <lineage>
        <taxon>Bacteria</taxon>
        <taxon>Bacillati</taxon>
        <taxon>Actinomycetota</taxon>
        <taxon>Actinomycetes</taxon>
        <taxon>Kitasatosporales</taxon>
        <taxon>Streptomycetaceae</taxon>
        <taxon>Streptomyces</taxon>
    </lineage>
</organism>
<feature type="domain" description="FAD dependent oxidoreductase" evidence="5">
    <location>
        <begin position="4"/>
        <end position="355"/>
    </location>
</feature>
<gene>
    <name evidence="6" type="ORF">VT50_0230355</name>
</gene>
<dbReference type="SUPFAM" id="SSF54373">
    <property type="entry name" value="FAD-linked reductases, C-terminal domain"/>
    <property type="match status" value="1"/>
</dbReference>
<evidence type="ECO:0000256" key="3">
    <source>
        <dbReference type="ARBA" id="ARBA00022827"/>
    </source>
</evidence>
<evidence type="ECO:0000256" key="4">
    <source>
        <dbReference type="ARBA" id="ARBA00023002"/>
    </source>
</evidence>